<feature type="compositionally biased region" description="Basic and acidic residues" evidence="1">
    <location>
        <begin position="548"/>
        <end position="558"/>
    </location>
</feature>
<dbReference type="OrthoDB" id="10064699at2759"/>
<gene>
    <name evidence="4" type="ORF">OKA104_LOCUS17831</name>
    <name evidence="3" type="ORF">VCS650_LOCUS4626</name>
</gene>
<feature type="compositionally biased region" description="Polar residues" evidence="1">
    <location>
        <begin position="411"/>
        <end position="426"/>
    </location>
</feature>
<evidence type="ECO:0000313" key="5">
    <source>
        <dbReference type="Proteomes" id="UP000663891"/>
    </source>
</evidence>
<protein>
    <recommendedName>
        <fullName evidence="2">OTU domain-containing protein</fullName>
    </recommendedName>
</protein>
<dbReference type="InterPro" id="IPR003323">
    <property type="entry name" value="OTU_dom"/>
</dbReference>
<evidence type="ECO:0000313" key="3">
    <source>
        <dbReference type="EMBL" id="CAF0812521.1"/>
    </source>
</evidence>
<evidence type="ECO:0000313" key="4">
    <source>
        <dbReference type="EMBL" id="CAF3789667.1"/>
    </source>
</evidence>
<evidence type="ECO:0000259" key="2">
    <source>
        <dbReference type="PROSITE" id="PS50802"/>
    </source>
</evidence>
<dbReference type="AlphaFoldDB" id="A0A813TQK3"/>
<dbReference type="EMBL" id="CAJNON010000026">
    <property type="protein sequence ID" value="CAF0812521.1"/>
    <property type="molecule type" value="Genomic_DNA"/>
</dbReference>
<dbReference type="PROSITE" id="PS50802">
    <property type="entry name" value="OTU"/>
    <property type="match status" value="1"/>
</dbReference>
<reference evidence="3" key="1">
    <citation type="submission" date="2021-02" db="EMBL/GenBank/DDBJ databases">
        <authorList>
            <person name="Nowell W R."/>
        </authorList>
    </citation>
    <scope>NUCLEOTIDE SEQUENCE</scope>
</reference>
<name>A0A813TQK3_9BILA</name>
<feature type="region of interest" description="Disordered" evidence="1">
    <location>
        <begin position="541"/>
        <end position="563"/>
    </location>
</feature>
<comment type="caution">
    <text evidence="3">The sequence shown here is derived from an EMBL/GenBank/DDBJ whole genome shotgun (WGS) entry which is preliminary data.</text>
</comment>
<proteinExistence type="predicted"/>
<feature type="compositionally biased region" description="Basic and acidic residues" evidence="1">
    <location>
        <begin position="449"/>
        <end position="463"/>
    </location>
</feature>
<sequence>MLETTNVSGTLTRTTRQTDTIHPHYFNSFQNYCSGPKSKISSSSSNKDFLPIPEKYKLQSDEILQTINRHLVELLPSLTQYTSVLPHEFFDPDHSQDFQRCLVDRAMFKMMAETRVINWMPSLKKLYPVRTSGNGNCLLHAVLIAMAGVHDFNLNLRDRLRQFMNENNAILKASWKTERLKNDRMYGIQSEESKLNTEWEELCDLVRYENPDDGQTASNLQFLEGVHIFSISNMLARPIIILSEDVVRNKHGEAISVNDLFGIYLPVLTRPQDCISAPIVLAYDQSHFCPLQTSDKDTGASSDNFLPLYQSIEHIQKQTLLPIRFLGNDGSKDEINKLLQSYLRMKNLSHYPDTKSAPISIRCVELGNKHFHDNSNYFLVYYNYLMDFYETQKRKLQQQDEEEDDRRRYDQNNYFSNQSSSDTNQRLTKKTDILSSSPPPPYSSLITRTNDDRKSNSIYERRSSYDKAITNETPYITYNENRRPLNQHSESQNHIQRYTLANDNYNKQNVTNFSNWDSNYEERGSNGKIISNIPTLTTTTITANSRGNDSKFKQDSSRQQKSIPIPVHFEKSDSPSNLIDFDQETGKIQPCFMCKHLFKDLSSTKLCPDCSHNMKYGTSSSYNPYHNTTVRFPARNMNPITQRNSDFLTPLQQPLPRTIASRNILCLRCNHKNVINNEQLRTNIMCSVCRNYL</sequence>
<accession>A0A813TQK3</accession>
<dbReference type="Pfam" id="PF02338">
    <property type="entry name" value="OTU"/>
    <property type="match status" value="1"/>
</dbReference>
<organism evidence="3 5">
    <name type="scientific">Adineta steineri</name>
    <dbReference type="NCBI Taxonomy" id="433720"/>
    <lineage>
        <taxon>Eukaryota</taxon>
        <taxon>Metazoa</taxon>
        <taxon>Spiralia</taxon>
        <taxon>Gnathifera</taxon>
        <taxon>Rotifera</taxon>
        <taxon>Eurotatoria</taxon>
        <taxon>Bdelloidea</taxon>
        <taxon>Adinetida</taxon>
        <taxon>Adinetidae</taxon>
        <taxon>Adineta</taxon>
    </lineage>
</organism>
<dbReference type="EMBL" id="CAJOAY010001080">
    <property type="protein sequence ID" value="CAF3789667.1"/>
    <property type="molecule type" value="Genomic_DNA"/>
</dbReference>
<dbReference type="Proteomes" id="UP000663881">
    <property type="component" value="Unassembled WGS sequence"/>
</dbReference>
<dbReference type="Proteomes" id="UP000663891">
    <property type="component" value="Unassembled WGS sequence"/>
</dbReference>
<evidence type="ECO:0000256" key="1">
    <source>
        <dbReference type="SAM" id="MobiDB-lite"/>
    </source>
</evidence>
<feature type="region of interest" description="Disordered" evidence="1">
    <location>
        <begin position="396"/>
        <end position="463"/>
    </location>
</feature>
<feature type="domain" description="OTU" evidence="2">
    <location>
        <begin position="126"/>
        <end position="294"/>
    </location>
</feature>